<keyword evidence="4 13" id="KW-0963">Cytoplasm</keyword>
<feature type="short sequence motif" description="'KMSKS' region" evidence="13">
    <location>
        <begin position="273"/>
        <end position="277"/>
    </location>
</feature>
<dbReference type="Pfam" id="PF09190">
    <property type="entry name" value="DALR_2"/>
    <property type="match status" value="1"/>
</dbReference>
<dbReference type="CDD" id="cd00672">
    <property type="entry name" value="CysRS_core"/>
    <property type="match status" value="1"/>
</dbReference>
<evidence type="ECO:0000256" key="3">
    <source>
        <dbReference type="ARBA" id="ARBA00011245"/>
    </source>
</evidence>
<evidence type="ECO:0000256" key="2">
    <source>
        <dbReference type="ARBA" id="ARBA00005594"/>
    </source>
</evidence>
<protein>
    <recommendedName>
        <fullName evidence="13">Cysteine--tRNA ligase</fullName>
        <ecNumber evidence="13">6.1.1.16</ecNumber>
    </recommendedName>
    <alternativeName>
        <fullName evidence="13">Cysteinyl-tRNA synthetase</fullName>
        <shortName evidence="13">CysRS</shortName>
    </alternativeName>
</protein>
<dbReference type="InterPro" id="IPR056411">
    <property type="entry name" value="CysS_C"/>
</dbReference>
<evidence type="ECO:0000313" key="17">
    <source>
        <dbReference type="Proteomes" id="UP000721415"/>
    </source>
</evidence>
<evidence type="ECO:0000256" key="8">
    <source>
        <dbReference type="ARBA" id="ARBA00022833"/>
    </source>
</evidence>
<dbReference type="GO" id="GO:0004817">
    <property type="term" value="F:cysteine-tRNA ligase activity"/>
    <property type="evidence" value="ECO:0007669"/>
    <property type="project" value="UniProtKB-EC"/>
</dbReference>
<dbReference type="InterPro" id="IPR024909">
    <property type="entry name" value="Cys-tRNA/MSH_ligase"/>
</dbReference>
<dbReference type="Gene3D" id="3.40.50.620">
    <property type="entry name" value="HUPs"/>
    <property type="match status" value="1"/>
</dbReference>
<dbReference type="NCBIfam" id="TIGR00435">
    <property type="entry name" value="cysS"/>
    <property type="match status" value="1"/>
</dbReference>
<feature type="coiled-coil region" evidence="14">
    <location>
        <begin position="423"/>
        <end position="450"/>
    </location>
</feature>
<gene>
    <name evidence="13 16" type="primary">cysS</name>
    <name evidence="16" type="ORF">HZY91_09975</name>
</gene>
<dbReference type="InterPro" id="IPR032678">
    <property type="entry name" value="tRNA-synt_1_cat_dom"/>
</dbReference>
<comment type="subcellular location">
    <subcellularLocation>
        <location evidence="1 13">Cytoplasm</location>
    </subcellularLocation>
</comment>
<dbReference type="Pfam" id="PF01406">
    <property type="entry name" value="tRNA-synt_1e"/>
    <property type="match status" value="1"/>
</dbReference>
<dbReference type="InterPro" id="IPR015803">
    <property type="entry name" value="Cys-tRNA-ligase"/>
</dbReference>
<reference evidence="16 17" key="1">
    <citation type="submission" date="2020-07" db="EMBL/GenBank/DDBJ databases">
        <title>Facklamia lactis sp. nov., isolated from raw milk.</title>
        <authorList>
            <person name="Doll E.V."/>
            <person name="Huptas C."/>
            <person name="Staib L."/>
            <person name="Wenning M."/>
            <person name="Scherer S."/>
        </authorList>
    </citation>
    <scope>NUCLEOTIDE SEQUENCE [LARGE SCALE GENOMIC DNA]</scope>
    <source>
        <strain evidence="16 17">DSM 111018</strain>
    </source>
</reference>
<dbReference type="Gene3D" id="1.20.120.1910">
    <property type="entry name" value="Cysteine-tRNA ligase, C-terminal anti-codon recognition domain"/>
    <property type="match status" value="1"/>
</dbReference>
<dbReference type="PANTHER" id="PTHR10890">
    <property type="entry name" value="CYSTEINYL-TRNA SYNTHETASE"/>
    <property type="match status" value="1"/>
</dbReference>
<keyword evidence="9 13" id="KW-0067">ATP-binding</keyword>
<keyword evidence="6 13" id="KW-0479">Metal-binding</keyword>
<dbReference type="InterPro" id="IPR015273">
    <property type="entry name" value="Cys-tRNA-synt_Ia_DALR"/>
</dbReference>
<feature type="binding site" evidence="13">
    <location>
        <position position="239"/>
    </location>
    <ligand>
        <name>Zn(2+)</name>
        <dbReference type="ChEBI" id="CHEBI:29105"/>
    </ligand>
</feature>
<feature type="binding site" evidence="13">
    <location>
        <position position="276"/>
    </location>
    <ligand>
        <name>ATP</name>
        <dbReference type="ChEBI" id="CHEBI:30616"/>
    </ligand>
</feature>
<evidence type="ECO:0000256" key="4">
    <source>
        <dbReference type="ARBA" id="ARBA00022490"/>
    </source>
</evidence>
<keyword evidence="5 13" id="KW-0436">Ligase</keyword>
<keyword evidence="10 13" id="KW-0648">Protein biosynthesis</keyword>
<dbReference type="EMBL" id="JACBXQ010000006">
    <property type="protein sequence ID" value="MBG9987192.1"/>
    <property type="molecule type" value="Genomic_DNA"/>
</dbReference>
<comment type="cofactor">
    <cofactor evidence="13">
        <name>Zn(2+)</name>
        <dbReference type="ChEBI" id="CHEBI:29105"/>
    </cofactor>
    <text evidence="13">Binds 1 zinc ion per subunit.</text>
</comment>
<dbReference type="HAMAP" id="MF_00041">
    <property type="entry name" value="Cys_tRNA_synth"/>
    <property type="match status" value="1"/>
</dbReference>
<dbReference type="Proteomes" id="UP000721415">
    <property type="component" value="Unassembled WGS sequence"/>
</dbReference>
<evidence type="ECO:0000256" key="10">
    <source>
        <dbReference type="ARBA" id="ARBA00022917"/>
    </source>
</evidence>
<keyword evidence="11 13" id="KW-0030">Aminoacyl-tRNA synthetase</keyword>
<dbReference type="Pfam" id="PF23493">
    <property type="entry name" value="CysS_C"/>
    <property type="match status" value="1"/>
</dbReference>
<evidence type="ECO:0000259" key="15">
    <source>
        <dbReference type="SMART" id="SM00840"/>
    </source>
</evidence>
<feature type="binding site" evidence="13">
    <location>
        <position position="29"/>
    </location>
    <ligand>
        <name>Zn(2+)</name>
        <dbReference type="ChEBI" id="CHEBI:29105"/>
    </ligand>
</feature>
<keyword evidence="17" id="KW-1185">Reference proteome</keyword>
<feature type="binding site" evidence="13">
    <location>
        <position position="214"/>
    </location>
    <ligand>
        <name>Zn(2+)</name>
        <dbReference type="ChEBI" id="CHEBI:29105"/>
    </ligand>
</feature>
<keyword evidence="14" id="KW-0175">Coiled coil</keyword>
<dbReference type="SUPFAM" id="SSF52374">
    <property type="entry name" value="Nucleotidylyl transferase"/>
    <property type="match status" value="1"/>
</dbReference>
<evidence type="ECO:0000256" key="6">
    <source>
        <dbReference type="ARBA" id="ARBA00022723"/>
    </source>
</evidence>
<evidence type="ECO:0000256" key="1">
    <source>
        <dbReference type="ARBA" id="ARBA00004496"/>
    </source>
</evidence>
<evidence type="ECO:0000256" key="12">
    <source>
        <dbReference type="ARBA" id="ARBA00047398"/>
    </source>
</evidence>
<accession>A0ABS0LT00</accession>
<keyword evidence="7 13" id="KW-0547">Nucleotide-binding</keyword>
<feature type="binding site" evidence="13">
    <location>
        <position position="243"/>
    </location>
    <ligand>
        <name>Zn(2+)</name>
        <dbReference type="ChEBI" id="CHEBI:29105"/>
    </ligand>
</feature>
<dbReference type="PANTHER" id="PTHR10890:SF3">
    <property type="entry name" value="CYSTEINE--TRNA LIGASE, CYTOPLASMIC"/>
    <property type="match status" value="1"/>
</dbReference>
<name>A0ABS0LT00_9LACT</name>
<comment type="subunit">
    <text evidence="3 13">Monomer.</text>
</comment>
<dbReference type="RefSeq" id="WP_197116103.1">
    <property type="nucleotide sequence ID" value="NZ_JACBXQ010000006.1"/>
</dbReference>
<keyword evidence="8 13" id="KW-0862">Zinc</keyword>
<evidence type="ECO:0000256" key="7">
    <source>
        <dbReference type="ARBA" id="ARBA00022741"/>
    </source>
</evidence>
<dbReference type="InterPro" id="IPR014729">
    <property type="entry name" value="Rossmann-like_a/b/a_fold"/>
</dbReference>
<feature type="domain" description="Cysteinyl-tRNA synthetase class Ia DALR" evidence="15">
    <location>
        <begin position="363"/>
        <end position="426"/>
    </location>
</feature>
<feature type="short sequence motif" description="'HIGH' region" evidence="13">
    <location>
        <begin position="31"/>
        <end position="41"/>
    </location>
</feature>
<dbReference type="PRINTS" id="PR00983">
    <property type="entry name" value="TRNASYNTHCYS"/>
</dbReference>
<dbReference type="SMART" id="SM00840">
    <property type="entry name" value="DALR_2"/>
    <property type="match status" value="1"/>
</dbReference>
<comment type="catalytic activity">
    <reaction evidence="12 13">
        <text>tRNA(Cys) + L-cysteine + ATP = L-cysteinyl-tRNA(Cys) + AMP + diphosphate</text>
        <dbReference type="Rhea" id="RHEA:17773"/>
        <dbReference type="Rhea" id="RHEA-COMP:9661"/>
        <dbReference type="Rhea" id="RHEA-COMP:9679"/>
        <dbReference type="ChEBI" id="CHEBI:30616"/>
        <dbReference type="ChEBI" id="CHEBI:33019"/>
        <dbReference type="ChEBI" id="CHEBI:35235"/>
        <dbReference type="ChEBI" id="CHEBI:78442"/>
        <dbReference type="ChEBI" id="CHEBI:78517"/>
        <dbReference type="ChEBI" id="CHEBI:456215"/>
        <dbReference type="EC" id="6.1.1.16"/>
    </reaction>
</comment>
<evidence type="ECO:0000313" key="16">
    <source>
        <dbReference type="EMBL" id="MBG9987192.1"/>
    </source>
</evidence>
<dbReference type="EC" id="6.1.1.16" evidence="13"/>
<dbReference type="InterPro" id="IPR009080">
    <property type="entry name" value="tRNAsynth_Ia_anticodon-bd"/>
</dbReference>
<comment type="similarity">
    <text evidence="2 13">Belongs to the class-I aminoacyl-tRNA synthetase family.</text>
</comment>
<organism evidence="16 17">
    <name type="scientific">Facklamia lactis</name>
    <dbReference type="NCBI Taxonomy" id="2749967"/>
    <lineage>
        <taxon>Bacteria</taxon>
        <taxon>Bacillati</taxon>
        <taxon>Bacillota</taxon>
        <taxon>Bacilli</taxon>
        <taxon>Lactobacillales</taxon>
        <taxon>Aerococcaceae</taxon>
        <taxon>Facklamia</taxon>
    </lineage>
</organism>
<sequence>MALSIFNTLTRQKEEFIPQQAGKVNFYVCGPTVYNYIHIGNARSAVAFDIIRRYLEYRGYEVNYVSNFTDVDDKIIKAAKEEKLTPKMLSDKYIAAYQEDTQAINVKPANIHPRVMDNIPEIIQYIKVLIEKGYAYESQGDVYFRTDKFETYGKLSDQSIADLRQGASQRLNDEENQRKESPLDFALWKATKDQNEISWESPWGFGRPGWHIECSVMSTKYLGEVLDIHGGGQDLQFPHHENEIAQSEAHSDHIFANYWMHNGFVTYGETDEKMSKSLGNFVLLRDLLEETDPMVVRYLLSTVHYRRPLRYDRNALINAEQSVSRLKEVLRRLSNRKAHLKEDSEFNDLSLHVIKEFEMQKMVFEEAMDDDFNAANGMTAIFEMVKIANRYLDSSEVERNILDRFYLEIVKLLDIFGLDLEDNEVLDAEVEAMIEERNQARKNKDFARADEIREQLKAQNILLDDTPQGTTWKRG</sequence>
<evidence type="ECO:0000256" key="5">
    <source>
        <dbReference type="ARBA" id="ARBA00022598"/>
    </source>
</evidence>
<evidence type="ECO:0000256" key="11">
    <source>
        <dbReference type="ARBA" id="ARBA00023146"/>
    </source>
</evidence>
<evidence type="ECO:0000256" key="14">
    <source>
        <dbReference type="SAM" id="Coils"/>
    </source>
</evidence>
<proteinExistence type="inferred from homology"/>
<dbReference type="SUPFAM" id="SSF47323">
    <property type="entry name" value="Anticodon-binding domain of a subclass of class I aminoacyl-tRNA synthetases"/>
    <property type="match status" value="1"/>
</dbReference>
<feature type="coiled-coil region" evidence="14">
    <location>
        <begin position="316"/>
        <end position="343"/>
    </location>
</feature>
<comment type="caution">
    <text evidence="16">The sequence shown here is derived from an EMBL/GenBank/DDBJ whole genome shotgun (WGS) entry which is preliminary data.</text>
</comment>
<evidence type="ECO:0000256" key="9">
    <source>
        <dbReference type="ARBA" id="ARBA00022840"/>
    </source>
</evidence>
<evidence type="ECO:0000256" key="13">
    <source>
        <dbReference type="HAMAP-Rule" id="MF_00041"/>
    </source>
</evidence>